<dbReference type="RefSeq" id="XP_014146950.1">
    <property type="nucleotide sequence ID" value="XM_014291475.1"/>
</dbReference>
<dbReference type="AlphaFoldDB" id="A0A0L0FAB5"/>
<gene>
    <name evidence="2" type="ORF">SARC_14390</name>
</gene>
<proteinExistence type="predicted"/>
<reference evidence="2 3" key="1">
    <citation type="submission" date="2011-02" db="EMBL/GenBank/DDBJ databases">
        <title>The Genome Sequence of Sphaeroforma arctica JP610.</title>
        <authorList>
            <consortium name="The Broad Institute Genome Sequencing Platform"/>
            <person name="Russ C."/>
            <person name="Cuomo C."/>
            <person name="Young S.K."/>
            <person name="Zeng Q."/>
            <person name="Gargeya S."/>
            <person name="Alvarado L."/>
            <person name="Berlin A."/>
            <person name="Chapman S.B."/>
            <person name="Chen Z."/>
            <person name="Freedman E."/>
            <person name="Gellesch M."/>
            <person name="Goldberg J."/>
            <person name="Griggs A."/>
            <person name="Gujja S."/>
            <person name="Heilman E."/>
            <person name="Heiman D."/>
            <person name="Howarth C."/>
            <person name="Mehta T."/>
            <person name="Neiman D."/>
            <person name="Pearson M."/>
            <person name="Roberts A."/>
            <person name="Saif S."/>
            <person name="Shea T."/>
            <person name="Shenoy N."/>
            <person name="Sisk P."/>
            <person name="Stolte C."/>
            <person name="Sykes S."/>
            <person name="White J."/>
            <person name="Yandava C."/>
            <person name="Burger G."/>
            <person name="Gray M.W."/>
            <person name="Holland P.W.H."/>
            <person name="King N."/>
            <person name="Lang F.B.F."/>
            <person name="Roger A.J."/>
            <person name="Ruiz-Trillo I."/>
            <person name="Haas B."/>
            <person name="Nusbaum C."/>
            <person name="Birren B."/>
        </authorList>
    </citation>
    <scope>NUCLEOTIDE SEQUENCE [LARGE SCALE GENOMIC DNA]</scope>
    <source>
        <strain evidence="2 3">JP610</strain>
    </source>
</reference>
<accession>A0A0L0FAB5</accession>
<evidence type="ECO:0000313" key="3">
    <source>
        <dbReference type="Proteomes" id="UP000054560"/>
    </source>
</evidence>
<protein>
    <submittedName>
        <fullName evidence="2">Uncharacterized protein</fullName>
    </submittedName>
</protein>
<sequence>AIPRGHTGAVSKCHYGNRCFMNMMDDDTCYGLHVAMNDNNDIHSTHITSEDPGSYPSAQRQS</sequence>
<keyword evidence="3" id="KW-1185">Reference proteome</keyword>
<dbReference type="EMBL" id="KQ246164">
    <property type="protein sequence ID" value="KNC73048.1"/>
    <property type="molecule type" value="Genomic_DNA"/>
</dbReference>
<dbReference type="GeneID" id="25914894"/>
<feature type="non-terminal residue" evidence="2">
    <location>
        <position position="1"/>
    </location>
</feature>
<feature type="region of interest" description="Disordered" evidence="1">
    <location>
        <begin position="43"/>
        <end position="62"/>
    </location>
</feature>
<dbReference type="Proteomes" id="UP000054560">
    <property type="component" value="Unassembled WGS sequence"/>
</dbReference>
<name>A0A0L0FAB5_9EUKA</name>
<evidence type="ECO:0000256" key="1">
    <source>
        <dbReference type="SAM" id="MobiDB-lite"/>
    </source>
</evidence>
<organism evidence="2 3">
    <name type="scientific">Sphaeroforma arctica JP610</name>
    <dbReference type="NCBI Taxonomy" id="667725"/>
    <lineage>
        <taxon>Eukaryota</taxon>
        <taxon>Ichthyosporea</taxon>
        <taxon>Ichthyophonida</taxon>
        <taxon>Sphaeroforma</taxon>
    </lineage>
</organism>
<evidence type="ECO:0000313" key="2">
    <source>
        <dbReference type="EMBL" id="KNC73048.1"/>
    </source>
</evidence>